<dbReference type="Proteomes" id="UP000031516">
    <property type="component" value="Unassembled WGS sequence"/>
</dbReference>
<dbReference type="PROSITE" id="PS50085">
    <property type="entry name" value="RAPGAP"/>
    <property type="match status" value="1"/>
</dbReference>
<dbReference type="GO" id="GO:0033596">
    <property type="term" value="C:TSC1-TSC2 complex"/>
    <property type="evidence" value="ECO:0007669"/>
    <property type="project" value="TreeGrafter"/>
</dbReference>
<protein>
    <submittedName>
        <fullName evidence="3">WGS project CCBQ000000000 data, contig 00107</fullName>
    </submittedName>
</protein>
<keyword evidence="1" id="KW-0343">GTPase activation</keyword>
<dbReference type="GO" id="GO:0005634">
    <property type="term" value="C:nucleus"/>
    <property type="evidence" value="ECO:0007669"/>
    <property type="project" value="InterPro"/>
</dbReference>
<gene>
    <name evidence="3" type="ORF">KLDO_g360</name>
</gene>
<sequence length="1320" mass="151779">MSLSNSTSSSGSNSVRNSVFREFSLLLKRHNSDFKVKTYEEHMGWLDHLSYETNSKSRRKVILNITHNIEKYEKTEIPLIWVKAIDLLKTKVDGTETRMLLELLSKCCSHCGNDNSIRLTFYFTLIDMCCNMGSKVTLDRASIDTSLDLIFSCINGLTDQGSDVMNFEEDTSLNISNFLSICLENILEFNTATCISFLSLLNNCLRNSAVIADGLVMIIRCAQHTPNSEVLLSCFHTIDILINLEQQNISDQSVKELVFLITGAINLNNKFNNQLLKTLDTLIESKYWSQFYCQLRILIESTGTSLTNLRGAVTILTDLALQDKEDWWNQLTILFNKGNCMYGQILECIRTLIDDDHFCEQQHEYVWYNEDETCLFKMLREILSVAAVRENNPITISAVYNAMLKALLFQRWELFGFRRSLDLLAFIIEYDGILSKAQKSMIAKYLQSNQDPIPKSTLIKILSILDPLEDSTAKIIEHLSATYSSFDTDCKKLVEIFIFETLSCDTCQSVFSSCASFFVVFSEYIDRDVLMSYTKKYFVPEEPRRKSIVSITVELPKFKWKLIEQCIALVRLFQCNASLFPCLITTWRHAVKLKDVAAVLVIARILMKIRIDADGLLYICEEADIDGLTTTLNRNTMINSGAIDDSCLWKYPEDGAIEYIDEKCFHRRFDANSLMFFDIAEWTQLIIETLRKPLDWELYTYVLAHLCPQLANFYLFKNDAQNIEILHDLILQQLRDGPPIKTGNGINKSDVQLAFVRTLSSLFPYYRVLGKTRADEMIKITLGILESSFEKAIIPLLHHLTVSCYEIPSSIKKHLNPLLETISIRLTKKHSIPSLLEFLIALSDSPEIISPLTIDQLKRVFTIAFKLIEVSHDLKAEAEEATFTKHSFNDEQKASFDPSTSNFVVTKSMAHFYLTLSYQIISHWFIRISLSKRPLIAPFLMRKLSTLKRCDDTDAYKDFVTRFTTTDLELRVETVTSDIPHSKDPHYSHEYWYRDGKILSIEVNTTTGESLVVTRGASGNSVFDVKPLVKKEPESIDLFQFNKIGRPNYSNKFTPGYVLAHFTADDAYQNMFKIEEPHLIKSIQLVDTTPVVEFHKIGLIYMAPNDTCEKDILSHILQDGSHQYKWFINELGSIIKLDQNDTFYIGGLNPGTDGEYALIWHDQKCQIVFHTVSLMPNDDQDDPDRTMKKRHVGNNFINIYYDERKEDTFPFDIIKSQFNFINIVIKPMWNDKAENSVSEFYKVKIYRAKDVPGIFSTSHFKIMHKQRLAAYIRHLSTVVNTFAHIWHESASLDHCSTWSRRFARIESIKAKLTNDPHGGL</sequence>
<dbReference type="InterPro" id="IPR018515">
    <property type="entry name" value="Tuberin-type_domain"/>
</dbReference>
<dbReference type="PANTHER" id="PTHR10063:SF0">
    <property type="entry name" value="TUBERIN"/>
    <property type="match status" value="1"/>
</dbReference>
<dbReference type="InterPro" id="IPR016024">
    <property type="entry name" value="ARM-type_fold"/>
</dbReference>
<organism evidence="3 4">
    <name type="scientific">Kluyveromyces dobzhanskii CBS 2104</name>
    <dbReference type="NCBI Taxonomy" id="1427455"/>
    <lineage>
        <taxon>Eukaryota</taxon>
        <taxon>Fungi</taxon>
        <taxon>Dikarya</taxon>
        <taxon>Ascomycota</taxon>
        <taxon>Saccharomycotina</taxon>
        <taxon>Saccharomycetes</taxon>
        <taxon>Saccharomycetales</taxon>
        <taxon>Saccharomycetaceae</taxon>
        <taxon>Kluyveromyces</taxon>
    </lineage>
</organism>
<evidence type="ECO:0000313" key="3">
    <source>
        <dbReference type="EMBL" id="CDO92032.1"/>
    </source>
</evidence>
<dbReference type="InterPro" id="IPR024584">
    <property type="entry name" value="Tuberin_N"/>
</dbReference>
<dbReference type="InterPro" id="IPR027107">
    <property type="entry name" value="Tuberin/Ral-act_asu"/>
</dbReference>
<proteinExistence type="predicted"/>
<dbReference type="InterPro" id="IPR000331">
    <property type="entry name" value="Rap/Ran_GAP_dom"/>
</dbReference>
<dbReference type="SUPFAM" id="SSF48371">
    <property type="entry name" value="ARM repeat"/>
    <property type="match status" value="1"/>
</dbReference>
<evidence type="ECO:0000256" key="1">
    <source>
        <dbReference type="ARBA" id="ARBA00022468"/>
    </source>
</evidence>
<dbReference type="OrthoDB" id="19311at2759"/>
<dbReference type="Pfam" id="PF02145">
    <property type="entry name" value="Rap_GAP"/>
    <property type="match status" value="1"/>
</dbReference>
<evidence type="ECO:0000313" key="4">
    <source>
        <dbReference type="Proteomes" id="UP000031516"/>
    </source>
</evidence>
<dbReference type="Gene3D" id="3.40.50.11210">
    <property type="entry name" value="Rap/Ran-GAP"/>
    <property type="match status" value="1"/>
</dbReference>
<dbReference type="GO" id="GO:0051056">
    <property type="term" value="P:regulation of small GTPase mediated signal transduction"/>
    <property type="evidence" value="ECO:0007669"/>
    <property type="project" value="InterPro"/>
</dbReference>
<dbReference type="GO" id="GO:0032007">
    <property type="term" value="P:negative regulation of TOR signaling"/>
    <property type="evidence" value="ECO:0007669"/>
    <property type="project" value="TreeGrafter"/>
</dbReference>
<feature type="domain" description="Rap-GAP" evidence="2">
    <location>
        <begin position="1083"/>
        <end position="1320"/>
    </location>
</feature>
<dbReference type="Pfam" id="PF11864">
    <property type="entry name" value="DUF3384"/>
    <property type="match status" value="1"/>
</dbReference>
<accession>A0A0A8L1L7</accession>
<keyword evidence="4" id="KW-1185">Reference proteome</keyword>
<comment type="caution">
    <text evidence="3">The sequence shown here is derived from an EMBL/GenBank/DDBJ whole genome shotgun (WGS) entry which is preliminary data.</text>
</comment>
<dbReference type="Pfam" id="PF03542">
    <property type="entry name" value="Tuberin"/>
    <property type="match status" value="1"/>
</dbReference>
<dbReference type="EMBL" id="CCBQ010000004">
    <property type="protein sequence ID" value="CDO92032.1"/>
    <property type="molecule type" value="Genomic_DNA"/>
</dbReference>
<dbReference type="GO" id="GO:0005096">
    <property type="term" value="F:GTPase activator activity"/>
    <property type="evidence" value="ECO:0007669"/>
    <property type="project" value="UniProtKB-KW"/>
</dbReference>
<dbReference type="InterPro" id="IPR035974">
    <property type="entry name" value="Rap/Ran-GAP_sf"/>
</dbReference>
<reference evidence="3 4" key="1">
    <citation type="submission" date="2014-03" db="EMBL/GenBank/DDBJ databases">
        <title>The genome of Kluyveromyces dobzhanskii.</title>
        <authorList>
            <person name="Nystedt B."/>
            <person name="Astrom S."/>
        </authorList>
    </citation>
    <scope>NUCLEOTIDE SEQUENCE [LARGE SCALE GENOMIC DNA]</scope>
    <source>
        <strain evidence="3 4">CBS 2104</strain>
    </source>
</reference>
<name>A0A0A8L1L7_9SACH</name>
<evidence type="ECO:0000259" key="2">
    <source>
        <dbReference type="PROSITE" id="PS50085"/>
    </source>
</evidence>
<dbReference type="SUPFAM" id="SSF111347">
    <property type="entry name" value="Rap/Ran-GAP"/>
    <property type="match status" value="1"/>
</dbReference>
<dbReference type="PANTHER" id="PTHR10063">
    <property type="entry name" value="TUBERIN"/>
    <property type="match status" value="1"/>
</dbReference>